<sequence>MPCAPRIIFGSTLTPTLTSTPTSIPTRGPANPPQCVWLPIPTCAPDRGRGGNPPAPSIPQSPSPVQAGSCLPPLGRPPADGAS</sequence>
<reference evidence="2 3" key="1">
    <citation type="submission" date="2021-06" db="EMBL/GenBank/DDBJ databases">
        <title>Chromosome-level genome assembly of the red-tail catfish (Hemibagrus wyckioides).</title>
        <authorList>
            <person name="Shao F."/>
        </authorList>
    </citation>
    <scope>NUCLEOTIDE SEQUENCE [LARGE SCALE GENOMIC DNA]</scope>
    <source>
        <strain evidence="2">EC202008001</strain>
        <tissue evidence="2">Blood</tissue>
    </source>
</reference>
<name>A0A9D3P6I6_9TELE</name>
<accession>A0A9D3P6I6</accession>
<proteinExistence type="predicted"/>
<dbReference type="AlphaFoldDB" id="A0A9D3P6I6"/>
<evidence type="ECO:0000313" key="3">
    <source>
        <dbReference type="Proteomes" id="UP000824219"/>
    </source>
</evidence>
<feature type="compositionally biased region" description="Low complexity" evidence="1">
    <location>
        <begin position="11"/>
        <end position="26"/>
    </location>
</feature>
<comment type="caution">
    <text evidence="2">The sequence shown here is derived from an EMBL/GenBank/DDBJ whole genome shotgun (WGS) entry which is preliminary data.</text>
</comment>
<feature type="region of interest" description="Disordered" evidence="1">
    <location>
        <begin position="1"/>
        <end position="83"/>
    </location>
</feature>
<keyword evidence="3" id="KW-1185">Reference proteome</keyword>
<feature type="compositionally biased region" description="Pro residues" evidence="1">
    <location>
        <begin position="53"/>
        <end position="62"/>
    </location>
</feature>
<dbReference type="Proteomes" id="UP000824219">
    <property type="component" value="Linkage Group LG03"/>
</dbReference>
<evidence type="ECO:0000313" key="2">
    <source>
        <dbReference type="EMBL" id="KAG7334469.1"/>
    </source>
</evidence>
<organism evidence="2 3">
    <name type="scientific">Hemibagrus wyckioides</name>
    <dbReference type="NCBI Taxonomy" id="337641"/>
    <lineage>
        <taxon>Eukaryota</taxon>
        <taxon>Metazoa</taxon>
        <taxon>Chordata</taxon>
        <taxon>Craniata</taxon>
        <taxon>Vertebrata</taxon>
        <taxon>Euteleostomi</taxon>
        <taxon>Actinopterygii</taxon>
        <taxon>Neopterygii</taxon>
        <taxon>Teleostei</taxon>
        <taxon>Ostariophysi</taxon>
        <taxon>Siluriformes</taxon>
        <taxon>Bagridae</taxon>
        <taxon>Hemibagrus</taxon>
    </lineage>
</organism>
<dbReference type="EMBL" id="JAHKSW010000003">
    <property type="protein sequence ID" value="KAG7334469.1"/>
    <property type="molecule type" value="Genomic_DNA"/>
</dbReference>
<evidence type="ECO:0000256" key="1">
    <source>
        <dbReference type="SAM" id="MobiDB-lite"/>
    </source>
</evidence>
<gene>
    <name evidence="2" type="ORF">KOW79_002876</name>
</gene>
<protein>
    <submittedName>
        <fullName evidence="2">Uncharacterized protein</fullName>
    </submittedName>
</protein>